<reference evidence="2" key="1">
    <citation type="journal article" date="2020" name="mSystems">
        <title>Genome- and Community-Level Interaction Insights into Carbon Utilization and Element Cycling Functions of Hydrothermarchaeota in Hydrothermal Sediment.</title>
        <authorList>
            <person name="Zhou Z."/>
            <person name="Liu Y."/>
            <person name="Xu W."/>
            <person name="Pan J."/>
            <person name="Luo Z.H."/>
            <person name="Li M."/>
        </authorList>
    </citation>
    <scope>NUCLEOTIDE SEQUENCE [LARGE SCALE GENOMIC DNA]</scope>
    <source>
        <strain evidence="2">SpSt-222</strain>
    </source>
</reference>
<dbReference type="Pfam" id="PF03992">
    <property type="entry name" value="ABM"/>
    <property type="match status" value="1"/>
</dbReference>
<dbReference type="AlphaFoldDB" id="A0A7C1FRU5"/>
<dbReference type="InterPro" id="IPR011008">
    <property type="entry name" value="Dimeric_a/b-barrel"/>
</dbReference>
<organism evidence="2">
    <name type="scientific">Thermomicrobium roseum</name>
    <dbReference type="NCBI Taxonomy" id="500"/>
    <lineage>
        <taxon>Bacteria</taxon>
        <taxon>Pseudomonadati</taxon>
        <taxon>Thermomicrobiota</taxon>
        <taxon>Thermomicrobia</taxon>
        <taxon>Thermomicrobiales</taxon>
        <taxon>Thermomicrobiaceae</taxon>
        <taxon>Thermomicrobium</taxon>
    </lineage>
</organism>
<name>A0A7C1FRU5_THERO</name>
<accession>A0A7C1FRU5</accession>
<sequence length="101" mass="11993">MYGTVFHMHAKPGQEQAIRQLFEEWDRERAPRVQGFQAGYLFKPDQQRDELIGVAIFRDRESYRKNAADPKQDEWFRRLRALLTDDPVWEDGEVIEAAQRA</sequence>
<dbReference type="EMBL" id="DSJL01000007">
    <property type="protein sequence ID" value="HEF64716.1"/>
    <property type="molecule type" value="Genomic_DNA"/>
</dbReference>
<dbReference type="SUPFAM" id="SSF54909">
    <property type="entry name" value="Dimeric alpha+beta barrel"/>
    <property type="match status" value="1"/>
</dbReference>
<dbReference type="InterPro" id="IPR007138">
    <property type="entry name" value="ABM_dom"/>
</dbReference>
<comment type="caution">
    <text evidence="2">The sequence shown here is derived from an EMBL/GenBank/DDBJ whole genome shotgun (WGS) entry which is preliminary data.</text>
</comment>
<evidence type="ECO:0000259" key="1">
    <source>
        <dbReference type="Pfam" id="PF03992"/>
    </source>
</evidence>
<gene>
    <name evidence="2" type="ORF">ENP47_03800</name>
</gene>
<feature type="domain" description="ABM" evidence="1">
    <location>
        <begin position="1"/>
        <end position="65"/>
    </location>
</feature>
<evidence type="ECO:0000313" key="2">
    <source>
        <dbReference type="EMBL" id="HEF64716.1"/>
    </source>
</evidence>
<protein>
    <recommendedName>
        <fullName evidence="1">ABM domain-containing protein</fullName>
    </recommendedName>
</protein>
<dbReference type="Gene3D" id="3.30.70.100">
    <property type="match status" value="1"/>
</dbReference>
<proteinExistence type="predicted"/>